<organism evidence="2 3">
    <name type="scientific">Sclerotinia trifoliorum</name>
    <dbReference type="NCBI Taxonomy" id="28548"/>
    <lineage>
        <taxon>Eukaryota</taxon>
        <taxon>Fungi</taxon>
        <taxon>Dikarya</taxon>
        <taxon>Ascomycota</taxon>
        <taxon>Pezizomycotina</taxon>
        <taxon>Leotiomycetes</taxon>
        <taxon>Helotiales</taxon>
        <taxon>Sclerotiniaceae</taxon>
        <taxon>Sclerotinia</taxon>
    </lineage>
</organism>
<evidence type="ECO:0000313" key="3">
    <source>
        <dbReference type="Proteomes" id="UP000624404"/>
    </source>
</evidence>
<dbReference type="EMBL" id="CAJHIA010000037">
    <property type="protein sequence ID" value="CAD6455881.1"/>
    <property type="molecule type" value="Genomic_DNA"/>
</dbReference>
<accession>A0A8H2W3V6</accession>
<reference evidence="2" key="1">
    <citation type="submission" date="2020-10" db="EMBL/GenBank/DDBJ databases">
        <authorList>
            <person name="Kusch S."/>
        </authorList>
    </citation>
    <scope>NUCLEOTIDE SEQUENCE</scope>
    <source>
        <strain evidence="2">SwB9</strain>
    </source>
</reference>
<dbReference type="Proteomes" id="UP000624404">
    <property type="component" value="Unassembled WGS sequence"/>
</dbReference>
<keyword evidence="3" id="KW-1185">Reference proteome</keyword>
<protein>
    <submittedName>
        <fullName evidence="2">8f43dc5d-ec45-4d2e-8eb0-536950011ab3-CDS</fullName>
    </submittedName>
</protein>
<gene>
    <name evidence="2" type="ORF">SCLTRI_LOCUS10339</name>
</gene>
<name>A0A8H2W3V6_9HELO</name>
<dbReference type="AlphaFoldDB" id="A0A8H2W3V6"/>
<evidence type="ECO:0000313" key="2">
    <source>
        <dbReference type="EMBL" id="CAD6455881.1"/>
    </source>
</evidence>
<sequence>MLPQIPRVSANPPAVIRKARKSRTTRFLGLARTCGIIEDDNVENEESNYKESDKKIYIVKHKERYTYGEDNQNRTSSEPQKGKKFYLVAHLKDSVQSSEPGPTATERPRNLHIPITISDDRSEDSDIKNRFLFALQSRPQSSSGVTQFAIPTKRPFSPPVADSTSATA</sequence>
<feature type="compositionally biased region" description="Polar residues" evidence="1">
    <location>
        <begin position="137"/>
        <end position="146"/>
    </location>
</feature>
<comment type="caution">
    <text evidence="2">The sequence shown here is derived from an EMBL/GenBank/DDBJ whole genome shotgun (WGS) entry which is preliminary data.</text>
</comment>
<proteinExistence type="predicted"/>
<evidence type="ECO:0000256" key="1">
    <source>
        <dbReference type="SAM" id="MobiDB-lite"/>
    </source>
</evidence>
<feature type="region of interest" description="Disordered" evidence="1">
    <location>
        <begin position="136"/>
        <end position="168"/>
    </location>
</feature>